<dbReference type="NCBIfam" id="TIGR01451">
    <property type="entry name" value="B_ant_repeat"/>
    <property type="match status" value="1"/>
</dbReference>
<dbReference type="Gene3D" id="2.60.40.10">
    <property type="entry name" value="Immunoglobulins"/>
    <property type="match status" value="1"/>
</dbReference>
<dbReference type="Gene3D" id="2.40.10.480">
    <property type="match status" value="1"/>
</dbReference>
<dbReference type="InterPro" id="IPR013783">
    <property type="entry name" value="Ig-like_fold"/>
</dbReference>
<proteinExistence type="predicted"/>
<dbReference type="NCBIfam" id="TIGR04183">
    <property type="entry name" value="Por_Secre_tail"/>
    <property type="match status" value="1"/>
</dbReference>
<dbReference type="InterPro" id="IPR026444">
    <property type="entry name" value="Secre_tail"/>
</dbReference>
<gene>
    <name evidence="3" type="ORF">Q0590_33450</name>
</gene>
<protein>
    <submittedName>
        <fullName evidence="3">PQQ-binding-like beta-propeller repeat protein</fullName>
    </submittedName>
</protein>
<dbReference type="InterPro" id="IPR011047">
    <property type="entry name" value="Quinoprotein_ADH-like_sf"/>
</dbReference>
<evidence type="ECO:0000313" key="4">
    <source>
        <dbReference type="Proteomes" id="UP001168528"/>
    </source>
</evidence>
<dbReference type="EMBL" id="JAUKPO010000048">
    <property type="protein sequence ID" value="MDO1451228.1"/>
    <property type="molecule type" value="Genomic_DNA"/>
</dbReference>
<keyword evidence="4" id="KW-1185">Reference proteome</keyword>
<dbReference type="Pfam" id="PF18962">
    <property type="entry name" value="Por_Secre_tail"/>
    <property type="match status" value="1"/>
</dbReference>
<reference evidence="3" key="1">
    <citation type="submission" date="2023-07" db="EMBL/GenBank/DDBJ databases">
        <title>The genome sequence of Rhodocytophaga aerolata KACC 12507.</title>
        <authorList>
            <person name="Zhang X."/>
        </authorList>
    </citation>
    <scope>NUCLEOTIDE SEQUENCE</scope>
    <source>
        <strain evidence="3">KACC 12507</strain>
    </source>
</reference>
<evidence type="ECO:0000259" key="1">
    <source>
        <dbReference type="Pfam" id="PF18962"/>
    </source>
</evidence>
<dbReference type="InterPro" id="IPR055353">
    <property type="entry name" value="DUF7619"/>
</dbReference>
<dbReference type="PANTHER" id="PTHR31778:SF2">
    <property type="entry name" value="BUD SITE SELECTION PROTEIN RAX2"/>
    <property type="match status" value="1"/>
</dbReference>
<feature type="domain" description="Secretion system C-terminal sorting" evidence="1">
    <location>
        <begin position="1369"/>
        <end position="1444"/>
    </location>
</feature>
<dbReference type="PANTHER" id="PTHR31778">
    <property type="entry name" value="BUD SITE SELECTION PROTEIN RAX2"/>
    <property type="match status" value="1"/>
</dbReference>
<dbReference type="Proteomes" id="UP001168528">
    <property type="component" value="Unassembled WGS sequence"/>
</dbReference>
<sequence length="1447" mass="155086">MSTTNGTVEAIAQKGNVIYLGGQFSYVGPNTGGGAEINLNEGGLVKKPLLKIDGKVHIAIPDGRGGWYIGGVFTHVQGVSRHGLAHILPDGFLNKNWNPNPDQGASINALAISGNTVYVGGQFTSIGGQNRSNLAAVDAATALATAWMPEADSIVNAIILSSNTVYAGGSFSFIGGEIRNNLAALDPVTGLATSWNPDTNGQVITLAISGNTVYVGGQFTSIGGQSRSNLAAVDAATALVLPWKPDVAGSILDIDILQNTIYVAGRFFVISGQTRNGAAAIDAATGLITTWNPAVVGSVRSLAISANTVYLGGSFVNVGGHTIRRNLVAVDATTGSAIPSDTDANNLIESLTLSGNALFVGGEFTSAGGRVRNNLVAIDATSGQPLSWNPNLDVNGYVYAIAISENILYVGGRFTSVNGQERNGLAAIDATTGMPTSWHLDVKDRDYTGTIYTLVLSENTLFVGGYFNIFGGQSRRGLAAVNTITGQLTSWNPTASNTHAEVNTIVAITCTGNTVYVGGSFNRMGIYTRNHLAAIDAVTGQISSWNPDVGGATTDWGVHTLAYSNNIVYVGGGFSTIGGKSRNALAAIDATTGQPTSWNPILEREQYSPEVYDLSFSKNMIYVGGNFSTINGQKRSSLASIDVISGQPAYWNPDLRGYVFSMVIGGNNLYVGGSLKNIVGTNITFYGFAGFKISQPQQFVKGAIYEDVNGNCVKETAEKGIPGMVVVAQPGNYFTSTDSLGNYTLAVDTGRYTIEQVIPQDKASLIKQICPTDPPIYQVHVTENQSTISGIDFANQLQYKSLLSVDVSSDRRRRCMSSTTTVTYQNAGNKEAENVKVYIQLPEYVALISASIPYTQEKENTYLFNLGTLAANHYGSIYIKDSVVCNNPSIRGLTQCTKAWITPANTIELSPEWDGSDLTLKAKCLENGRVRVAILNNGHSSMTDSTSFRLFLDATLAFTYKFKLAKGDSLILQVPANGQTLRLEADQRPGHPSKQQTNITIEACGTNTEGKVSLGYVDQLPQDDAEPEVAINCLPIIDSYDPNDKLVSPGGVTEYHYTCTNTPLNYKIRFQNTGTDIAYKVVVVDTLSEHLDISTLKMGIVSHPYKLSVSGKGQPVLTFTFDNIFLPDSNSNEQKSHGYISLSIKPKKGLAEKTKVGNYADIFFDYNEPVRTNTTVNAIYDIPAVVIEEAKITEQVICHRTNMSVDAGANRVICQKDTVVLQGAAPVYGKGRWKVIKGSGQIKDKENSYTLVKDVAYGENTFEWSIAANTCGTDSLIASVTIFRVEQPATPIISQLGADSLTCNLQASAYEWLVDGHTLQEHTQTIKVSQSGSYSVRIKGTEGCSSAWSLPFIYVPTGISPDLAAQVSIHPNPSNGHFLLSLPADLGNQVQITITDALGRKVFEQTLIHSKMSKYTKELDLSSQVPGIYVVKLYCEKGMILKKVLKR</sequence>
<dbReference type="InterPro" id="IPR047589">
    <property type="entry name" value="DUF11_rpt"/>
</dbReference>
<dbReference type="Pfam" id="PF24595">
    <property type="entry name" value="DUF7619"/>
    <property type="match status" value="1"/>
</dbReference>
<comment type="caution">
    <text evidence="3">The sequence shown here is derived from an EMBL/GenBank/DDBJ whole genome shotgun (WGS) entry which is preliminary data.</text>
</comment>
<feature type="domain" description="DUF7619" evidence="2">
    <location>
        <begin position="1041"/>
        <end position="1177"/>
    </location>
</feature>
<accession>A0ABT8RJ41</accession>
<evidence type="ECO:0000259" key="2">
    <source>
        <dbReference type="Pfam" id="PF24595"/>
    </source>
</evidence>
<name>A0ABT8RJ41_9BACT</name>
<dbReference type="RefSeq" id="WP_302042028.1">
    <property type="nucleotide sequence ID" value="NZ_JAUKPO010000048.1"/>
</dbReference>
<evidence type="ECO:0000313" key="3">
    <source>
        <dbReference type="EMBL" id="MDO1451228.1"/>
    </source>
</evidence>
<organism evidence="3 4">
    <name type="scientific">Rhodocytophaga aerolata</name>
    <dbReference type="NCBI Taxonomy" id="455078"/>
    <lineage>
        <taxon>Bacteria</taxon>
        <taxon>Pseudomonadati</taxon>
        <taxon>Bacteroidota</taxon>
        <taxon>Cytophagia</taxon>
        <taxon>Cytophagales</taxon>
        <taxon>Rhodocytophagaceae</taxon>
        <taxon>Rhodocytophaga</taxon>
    </lineage>
</organism>
<dbReference type="SUPFAM" id="SSF50998">
    <property type="entry name" value="Quinoprotein alcohol dehydrogenase-like"/>
    <property type="match status" value="2"/>
</dbReference>